<evidence type="ECO:0000313" key="1">
    <source>
        <dbReference type="EMBL" id="ARM66200.1"/>
    </source>
</evidence>
<gene>
    <name evidence="1" type="ORF">AM1_073</name>
</gene>
<evidence type="ECO:0000313" key="2">
    <source>
        <dbReference type="Proteomes" id="UP000221405"/>
    </source>
</evidence>
<keyword evidence="2" id="KW-1185">Reference proteome</keyword>
<reference evidence="1 2" key="1">
    <citation type="journal article" date="2017" name="Viruses">
        <title>Phage Biodiversity in Artisanal Cheese Wheys Reflects the Complexity of the Fermentation Process.</title>
        <authorList>
            <person name="Mahony J."/>
            <person name="Moscarelli A."/>
            <person name="Kelleher P."/>
            <person name="Lugli G.A."/>
            <person name="Ventura M."/>
            <person name="Settanni L."/>
            <person name="van Sinderen D."/>
        </authorList>
    </citation>
    <scope>NUCLEOTIDE SEQUENCE [LARGE SCALE GENOMIC DNA]</scope>
</reference>
<organism evidence="1 2">
    <name type="scientific">Lactococcus phage AM1</name>
    <dbReference type="NCBI Taxonomy" id="1965467"/>
    <lineage>
        <taxon>Viruses</taxon>
        <taxon>Duplodnaviria</taxon>
        <taxon>Heunggongvirae</taxon>
        <taxon>Uroviricota</taxon>
        <taxon>Caudoviricetes</taxon>
        <taxon>Audreyjarvisvirus</taxon>
        <taxon>Audreyjarvisvirus AM1</taxon>
    </lineage>
</organism>
<protein>
    <submittedName>
        <fullName evidence="1">Uncharacterized protein</fullName>
    </submittedName>
</protein>
<sequence>MMEEQKYYIGLKSLLDEDVITDFLWEDHRFYPCFEKPSYAITKSELAKIQNGALYIADTTAHLMGEETNFLSDIDWVNPMIKLIPIMEVL</sequence>
<dbReference type="Proteomes" id="UP000221405">
    <property type="component" value="Segment"/>
</dbReference>
<name>A0A1W6JIY7_9CAUD</name>
<dbReference type="EMBL" id="KY554768">
    <property type="protein sequence ID" value="ARM66200.1"/>
    <property type="molecule type" value="Genomic_DNA"/>
</dbReference>
<proteinExistence type="predicted"/>
<accession>A0A1W6JIY7</accession>